<dbReference type="Proteomes" id="UP001501469">
    <property type="component" value="Unassembled WGS sequence"/>
</dbReference>
<sequence length="314" mass="35645">MEVPIDTVTAVDTLIHRLNGKWEFVETGKAYYIGYTDDMYSIAAHGETAIKPLMEFLKSSATPQGKYGVVYTLHLIGINSVVAGRFYEEFTSKKARQALLSLLNSSELSPAVIHLLMRDPWQSDVPNYFTLLAKPSDNSWILVNALKLQNLPGLPIQQERNIPKRISETVFPYPRVIHRTRLEEKVAAEESKLSSDDEQILGILQAIKSLNRPDIHVENALFHEKKFWGRWSTEFGCKNCIGVGGEVLSIATFLENIDESRIQYYLNAEGLTICTSETARQLLVEWWNAQSDAFKMRFQVDKADPAINNMRIGY</sequence>
<proteinExistence type="predicted"/>
<comment type="caution">
    <text evidence="1">The sequence shown here is derived from an EMBL/GenBank/DDBJ whole genome shotgun (WGS) entry which is preliminary data.</text>
</comment>
<keyword evidence="2" id="KW-1185">Reference proteome</keyword>
<evidence type="ECO:0000313" key="1">
    <source>
        <dbReference type="EMBL" id="GAA4048316.1"/>
    </source>
</evidence>
<evidence type="ECO:0000313" key="2">
    <source>
        <dbReference type="Proteomes" id="UP001501469"/>
    </source>
</evidence>
<accession>A0ABP7UNJ8</accession>
<name>A0ABP7UNJ8_9BACT</name>
<reference evidence="2" key="1">
    <citation type="journal article" date="2019" name="Int. J. Syst. Evol. Microbiol.">
        <title>The Global Catalogue of Microorganisms (GCM) 10K type strain sequencing project: providing services to taxonomists for standard genome sequencing and annotation.</title>
        <authorList>
            <consortium name="The Broad Institute Genomics Platform"/>
            <consortium name="The Broad Institute Genome Sequencing Center for Infectious Disease"/>
            <person name="Wu L."/>
            <person name="Ma J."/>
        </authorList>
    </citation>
    <scope>NUCLEOTIDE SEQUENCE [LARGE SCALE GENOMIC DNA]</scope>
    <source>
        <strain evidence="2">JCM 17225</strain>
    </source>
</reference>
<protein>
    <submittedName>
        <fullName evidence="1">Uncharacterized protein</fullName>
    </submittedName>
</protein>
<dbReference type="EMBL" id="BAABDK010000029">
    <property type="protein sequence ID" value="GAA4048316.1"/>
    <property type="molecule type" value="Genomic_DNA"/>
</dbReference>
<gene>
    <name evidence="1" type="ORF">GCM10022409_38420</name>
</gene>
<organism evidence="1 2">
    <name type="scientific">Hymenobacter glaciei</name>
    <dbReference type="NCBI Taxonomy" id="877209"/>
    <lineage>
        <taxon>Bacteria</taxon>
        <taxon>Pseudomonadati</taxon>
        <taxon>Bacteroidota</taxon>
        <taxon>Cytophagia</taxon>
        <taxon>Cytophagales</taxon>
        <taxon>Hymenobacteraceae</taxon>
        <taxon>Hymenobacter</taxon>
    </lineage>
</organism>